<dbReference type="AGR" id="WB:WBGene00014131"/>
<evidence type="ECO:0000313" key="3">
    <source>
        <dbReference type="EMBL" id="CAA88569.1"/>
    </source>
</evidence>
<dbReference type="EMBL" id="BX284602">
    <property type="protein sequence ID" value="CAA88569.1"/>
    <property type="molecule type" value="Genomic_DNA"/>
</dbReference>
<dbReference type="Bgee" id="WBGene00014131">
    <property type="expression patterns" value="Expressed in embryo and 4 other cell types or tissues"/>
</dbReference>
<dbReference type="KEGG" id="cel:CELE_ZK892.7"/>
<dbReference type="STRING" id="6239.ZK892.7.1"/>
<evidence type="ECO:0000256" key="1">
    <source>
        <dbReference type="PROSITE-ProRule" id="PRU00042"/>
    </source>
</evidence>
<keyword evidence="4" id="KW-1185">Reference proteome</keyword>
<dbReference type="PROSITE" id="PS50157">
    <property type="entry name" value="ZINC_FINGER_C2H2_2"/>
    <property type="match status" value="1"/>
</dbReference>
<dbReference type="UCSC" id="ZK892.7">
    <property type="organism name" value="c. elegans"/>
</dbReference>
<dbReference type="DIP" id="DIP-25039N"/>
<dbReference type="GO" id="GO:0008270">
    <property type="term" value="F:zinc ion binding"/>
    <property type="evidence" value="ECO:0007669"/>
    <property type="project" value="UniProtKB-KW"/>
</dbReference>
<sequence>MPPYFSPKSEAPICGYCQLTFSQTGSMTRHRDRLHTKNHTCLICVSNCEGAPILGESIKKHLQHAHGYVDVQSCSCCHWIFENKIQLRTHLDAMKATGQPGDEVVLAKGTFAPGTLSQAAILQSKAYSANRQQKCQQSLKVDSGGFNDLSETQLKFILDNYSQIVGELESPNPKISGCRKRKCGMTIQHVLRDDDFKKIELC</sequence>
<dbReference type="OrthoDB" id="6077919at2759"/>
<keyword evidence="1" id="KW-0479">Metal-binding</keyword>
<dbReference type="AlphaFoldDB" id="Q09620"/>
<keyword evidence="1" id="KW-0863">Zinc-finger</keyword>
<accession>Q09620</accession>
<evidence type="ECO:0000259" key="2">
    <source>
        <dbReference type="PROSITE" id="PS50157"/>
    </source>
</evidence>
<gene>
    <name evidence="3 5" type="primary">sdz-38</name>
    <name evidence="3" type="ORF">CELE_ZK892.7</name>
    <name evidence="5" type="ORF">ZK892.7</name>
</gene>
<evidence type="ECO:0000313" key="5">
    <source>
        <dbReference type="WormBase" id="ZK892.7"/>
    </source>
</evidence>
<feature type="domain" description="C2H2-type" evidence="2">
    <location>
        <begin position="12"/>
        <end position="40"/>
    </location>
</feature>
<dbReference type="eggNOG" id="KOG1721">
    <property type="taxonomic scope" value="Eukaryota"/>
</dbReference>
<dbReference type="RefSeq" id="NP_496158.1">
    <property type="nucleotide sequence ID" value="NM_063757.3"/>
</dbReference>
<dbReference type="PIR" id="T28071">
    <property type="entry name" value="T28071"/>
</dbReference>
<dbReference type="WormBase" id="ZK892.7">
    <property type="protein sequence ID" value="CE01729"/>
    <property type="gene ID" value="WBGene00014131"/>
    <property type="gene designation" value="sdz-38"/>
</dbReference>
<dbReference type="IntAct" id="Q09620">
    <property type="interactions" value="7"/>
</dbReference>
<evidence type="ECO:0000313" key="4">
    <source>
        <dbReference type="Proteomes" id="UP000001940"/>
    </source>
</evidence>
<proteinExistence type="predicted"/>
<dbReference type="InterPro" id="IPR013087">
    <property type="entry name" value="Znf_C2H2_type"/>
</dbReference>
<dbReference type="PaxDb" id="6239-ZK892.7"/>
<dbReference type="PROSITE" id="PS00028">
    <property type="entry name" value="ZINC_FINGER_C2H2_1"/>
    <property type="match status" value="1"/>
</dbReference>
<dbReference type="HOGENOM" id="CLU_1355740_0_0_1"/>
<dbReference type="Proteomes" id="UP000001940">
    <property type="component" value="Chromosome II"/>
</dbReference>
<dbReference type="GeneID" id="191448"/>
<dbReference type="PhylomeDB" id="Q09620"/>
<organism evidence="3 4">
    <name type="scientific">Caenorhabditis elegans</name>
    <dbReference type="NCBI Taxonomy" id="6239"/>
    <lineage>
        <taxon>Eukaryota</taxon>
        <taxon>Metazoa</taxon>
        <taxon>Ecdysozoa</taxon>
        <taxon>Nematoda</taxon>
        <taxon>Chromadorea</taxon>
        <taxon>Rhabditida</taxon>
        <taxon>Rhabditina</taxon>
        <taxon>Rhabditomorpha</taxon>
        <taxon>Rhabditoidea</taxon>
        <taxon>Rhabditidae</taxon>
        <taxon>Peloderinae</taxon>
        <taxon>Caenorhabditis</taxon>
    </lineage>
</organism>
<name>Q09620_CAEEL</name>
<keyword evidence="1" id="KW-0862">Zinc</keyword>
<dbReference type="CTD" id="191448"/>
<dbReference type="FunCoup" id="Q09620">
    <property type="interactions" value="126"/>
</dbReference>
<protein>
    <submittedName>
        <fullName evidence="3">C2H2-type domain-containing protein</fullName>
    </submittedName>
</protein>
<reference evidence="3 4" key="1">
    <citation type="journal article" date="1998" name="Science">
        <title>Genome sequence of the nematode C. elegans: a platform for investigating biology.</title>
        <authorList>
            <consortium name="The C. elegans sequencing consortium"/>
            <person name="Sulson J.E."/>
            <person name="Waterston R."/>
        </authorList>
    </citation>
    <scope>NUCLEOTIDE SEQUENCE [LARGE SCALE GENOMIC DNA]</scope>
    <source>
        <strain evidence="3 4">Bristol N2</strain>
    </source>
</reference>
<dbReference type="InParanoid" id="Q09620"/>